<evidence type="ECO:0000313" key="3">
    <source>
        <dbReference type="Proteomes" id="UP000217785"/>
    </source>
</evidence>
<feature type="domain" description="DSBA-like thioredoxin" evidence="1">
    <location>
        <begin position="4"/>
        <end position="172"/>
    </location>
</feature>
<accession>A0A292YQF6</accession>
<dbReference type="GO" id="GO:0016491">
    <property type="term" value="F:oxidoreductase activity"/>
    <property type="evidence" value="ECO:0007669"/>
    <property type="project" value="InterPro"/>
</dbReference>
<dbReference type="Pfam" id="PF01323">
    <property type="entry name" value="DSBA"/>
    <property type="match status" value="1"/>
</dbReference>
<dbReference type="Gene3D" id="3.40.30.10">
    <property type="entry name" value="Glutaredoxin"/>
    <property type="match status" value="1"/>
</dbReference>
<reference evidence="3" key="1">
    <citation type="submission" date="2017-07" db="EMBL/GenBank/DDBJ databases">
        <title>Draft genome sequence of Effusibacillus lacus strain skLN1.</title>
        <authorList>
            <person name="Watanabe M."/>
            <person name="Kojima H."/>
            <person name="Fukui M."/>
        </authorList>
    </citation>
    <scope>NUCLEOTIDE SEQUENCE [LARGE SCALE GENOMIC DNA]</scope>
    <source>
        <strain evidence="3">skLN1</strain>
    </source>
</reference>
<evidence type="ECO:0000313" key="2">
    <source>
        <dbReference type="EMBL" id="GAX90720.1"/>
    </source>
</evidence>
<sequence>MAKLDYYFDYACPWCYLGTKTVRELAAEGVEVTYHVWKMPSNVTPPPKPEGYYEAGKARLKELKEEMGMPLVTPIQKETVPALIATKVADKLGAAASYVEAVFHAHWGEQKDISNQETLVQLAKQIGLDEATFRSELAKAEAVQAYNKDLEQAAQLEISTIPSYRNGGKQLLIHHFNDMPTLDTLRELARKTE</sequence>
<dbReference type="PANTHER" id="PTHR13887:SF41">
    <property type="entry name" value="THIOREDOXIN SUPERFAMILY PROTEIN"/>
    <property type="match status" value="1"/>
</dbReference>
<dbReference type="RefSeq" id="WP_165912687.1">
    <property type="nucleotide sequence ID" value="NZ_BDUF01000063.1"/>
</dbReference>
<name>A0A292YQF6_9BACL</name>
<gene>
    <name evidence="2" type="ORF">EFBL_2361</name>
</gene>
<dbReference type="Proteomes" id="UP000217785">
    <property type="component" value="Unassembled WGS sequence"/>
</dbReference>
<keyword evidence="3" id="KW-1185">Reference proteome</keyword>
<dbReference type="PANTHER" id="PTHR13887">
    <property type="entry name" value="GLUTATHIONE S-TRANSFERASE KAPPA"/>
    <property type="match status" value="1"/>
</dbReference>
<comment type="caution">
    <text evidence="2">The sequence shown here is derived from an EMBL/GenBank/DDBJ whole genome shotgun (WGS) entry which is preliminary data.</text>
</comment>
<organism evidence="2 3">
    <name type="scientific">Effusibacillus lacus</name>
    <dbReference type="NCBI Taxonomy" id="1348429"/>
    <lineage>
        <taxon>Bacteria</taxon>
        <taxon>Bacillati</taxon>
        <taxon>Bacillota</taxon>
        <taxon>Bacilli</taxon>
        <taxon>Bacillales</taxon>
        <taxon>Alicyclobacillaceae</taxon>
        <taxon>Effusibacillus</taxon>
    </lineage>
</organism>
<protein>
    <recommendedName>
        <fullName evidence="1">DSBA-like thioredoxin domain-containing protein</fullName>
    </recommendedName>
</protein>
<proteinExistence type="predicted"/>
<dbReference type="InterPro" id="IPR036249">
    <property type="entry name" value="Thioredoxin-like_sf"/>
</dbReference>
<evidence type="ECO:0000259" key="1">
    <source>
        <dbReference type="Pfam" id="PF01323"/>
    </source>
</evidence>
<dbReference type="SUPFAM" id="SSF52833">
    <property type="entry name" value="Thioredoxin-like"/>
    <property type="match status" value="1"/>
</dbReference>
<dbReference type="InterPro" id="IPR001853">
    <property type="entry name" value="DSBA-like_thioredoxin_dom"/>
</dbReference>
<dbReference type="EMBL" id="BDUF01000063">
    <property type="protein sequence ID" value="GAX90720.1"/>
    <property type="molecule type" value="Genomic_DNA"/>
</dbReference>
<dbReference type="AlphaFoldDB" id="A0A292YQF6"/>